<evidence type="ECO:0000256" key="1">
    <source>
        <dbReference type="SAM" id="Phobius"/>
    </source>
</evidence>
<comment type="caution">
    <text evidence="2">The sequence shown here is derived from an EMBL/GenBank/DDBJ whole genome shotgun (WGS) entry which is preliminary data.</text>
</comment>
<evidence type="ECO:0000313" key="2">
    <source>
        <dbReference type="EMBL" id="CAG6398710.1"/>
    </source>
</evidence>
<organism evidence="2 3">
    <name type="scientific">Actinacidiphila cocklensis</name>
    <dbReference type="NCBI Taxonomy" id="887465"/>
    <lineage>
        <taxon>Bacteria</taxon>
        <taxon>Bacillati</taxon>
        <taxon>Actinomycetota</taxon>
        <taxon>Actinomycetes</taxon>
        <taxon>Kitasatosporales</taxon>
        <taxon>Streptomycetaceae</taxon>
        <taxon>Actinacidiphila</taxon>
    </lineage>
</organism>
<dbReference type="Proteomes" id="UP001152519">
    <property type="component" value="Unassembled WGS sequence"/>
</dbReference>
<dbReference type="AlphaFoldDB" id="A0A9W4GXF5"/>
<proteinExistence type="predicted"/>
<sequence>MRGPLPQLEDRSAVPRPRVLRALAAVVGSVAAVALLVLGDVPPGDSDSPPALVRGISRLLDAPRRINGLAVARPPRAGYRTCGSVRKSPAIRCSRPATVRAAGAPGSIRV</sequence>
<keyword evidence="1" id="KW-0472">Membrane</keyword>
<gene>
    <name evidence="2" type="ORF">SCOCK_740016</name>
</gene>
<reference evidence="2" key="1">
    <citation type="submission" date="2021-05" db="EMBL/GenBank/DDBJ databases">
        <authorList>
            <person name="Arsene-Ploetze F."/>
        </authorList>
    </citation>
    <scope>NUCLEOTIDE SEQUENCE</scope>
    <source>
        <strain evidence="2">DSM 42138</strain>
    </source>
</reference>
<feature type="transmembrane region" description="Helical" evidence="1">
    <location>
        <begin position="20"/>
        <end position="39"/>
    </location>
</feature>
<keyword evidence="1" id="KW-0812">Transmembrane</keyword>
<keyword evidence="3" id="KW-1185">Reference proteome</keyword>
<accession>A0A9W4GXF5</accession>
<keyword evidence="1" id="KW-1133">Transmembrane helix</keyword>
<protein>
    <submittedName>
        <fullName evidence="2">Uncharacterized protein</fullName>
    </submittedName>
</protein>
<evidence type="ECO:0000313" key="3">
    <source>
        <dbReference type="Proteomes" id="UP001152519"/>
    </source>
</evidence>
<name>A0A9W4GXF5_9ACTN</name>
<dbReference type="EMBL" id="CAJSLV010000108">
    <property type="protein sequence ID" value="CAG6398710.1"/>
    <property type="molecule type" value="Genomic_DNA"/>
</dbReference>